<dbReference type="CDD" id="cd03019">
    <property type="entry name" value="DsbA_DsbA"/>
    <property type="match status" value="1"/>
</dbReference>
<evidence type="ECO:0000256" key="1">
    <source>
        <dbReference type="ARBA" id="ARBA00004418"/>
    </source>
</evidence>
<keyword evidence="4 7" id="KW-0574">Periplasm</keyword>
<evidence type="ECO:0000259" key="9">
    <source>
        <dbReference type="PROSITE" id="PS51352"/>
    </source>
</evidence>
<evidence type="ECO:0000256" key="4">
    <source>
        <dbReference type="ARBA" id="ARBA00022764"/>
    </source>
</evidence>
<organism evidence="10 11">
    <name type="scientific">Steroidobacter flavus</name>
    <dbReference type="NCBI Taxonomy" id="1842136"/>
    <lineage>
        <taxon>Bacteria</taxon>
        <taxon>Pseudomonadati</taxon>
        <taxon>Pseudomonadota</taxon>
        <taxon>Gammaproteobacteria</taxon>
        <taxon>Steroidobacterales</taxon>
        <taxon>Steroidobacteraceae</taxon>
        <taxon>Steroidobacter</taxon>
    </lineage>
</organism>
<sequence length="209" mass="23089">MTAARLLFALFLSVAGPLSLTSAHAAPTQGTDYSLITPPQAQTTTGKVEVIEFFSYGCPHCYHMSPLLAEWKKTQLPANAVLVKVPVSLGRREWGQLVRAYYTLEATGDLERLDAQLFDAIHAKNQPLYDVDALAAWAAQNGVDPNKFRNQFNSAEVTQKAMRAEQLSRDYKVNGIPTLTVAGKYRAMGKDYPDMLRITRELVDQAAAK</sequence>
<dbReference type="PANTHER" id="PTHR35891:SF2">
    <property type="entry name" value="THIOL:DISULFIDE INTERCHANGE PROTEIN DSBA"/>
    <property type="match status" value="1"/>
</dbReference>
<dbReference type="SUPFAM" id="SSF52833">
    <property type="entry name" value="Thioredoxin-like"/>
    <property type="match status" value="1"/>
</dbReference>
<dbReference type="PROSITE" id="PS51352">
    <property type="entry name" value="THIOREDOXIN_2"/>
    <property type="match status" value="1"/>
</dbReference>
<keyword evidence="6" id="KW-0676">Redox-active center</keyword>
<dbReference type="Pfam" id="PF01323">
    <property type="entry name" value="DSBA"/>
    <property type="match status" value="1"/>
</dbReference>
<keyword evidence="3 8" id="KW-0732">Signal</keyword>
<feature type="domain" description="Thioredoxin" evidence="9">
    <location>
        <begin position="12"/>
        <end position="208"/>
    </location>
</feature>
<evidence type="ECO:0000256" key="3">
    <source>
        <dbReference type="ARBA" id="ARBA00022729"/>
    </source>
</evidence>
<dbReference type="PROSITE" id="PS00194">
    <property type="entry name" value="THIOREDOXIN_1"/>
    <property type="match status" value="1"/>
</dbReference>
<dbReference type="InterPro" id="IPR036249">
    <property type="entry name" value="Thioredoxin-like_sf"/>
</dbReference>
<keyword evidence="11" id="KW-1185">Reference proteome</keyword>
<comment type="caution">
    <text evidence="10">The sequence shown here is derived from an EMBL/GenBank/DDBJ whole genome shotgun (WGS) entry which is preliminary data.</text>
</comment>
<dbReference type="PANTHER" id="PTHR35891">
    <property type="entry name" value="THIOL:DISULFIDE INTERCHANGE PROTEIN DSBA"/>
    <property type="match status" value="1"/>
</dbReference>
<dbReference type="InterPro" id="IPR023205">
    <property type="entry name" value="DsbA/DsbL"/>
</dbReference>
<evidence type="ECO:0000256" key="7">
    <source>
        <dbReference type="PIRNR" id="PIRNR001488"/>
    </source>
</evidence>
<evidence type="ECO:0000256" key="2">
    <source>
        <dbReference type="ARBA" id="ARBA00005791"/>
    </source>
</evidence>
<accession>A0ABV8SVE5</accession>
<proteinExistence type="inferred from homology"/>
<dbReference type="Proteomes" id="UP001595904">
    <property type="component" value="Unassembled WGS sequence"/>
</dbReference>
<comment type="similarity">
    <text evidence="2">Belongs to the thioredoxin family. DsbA subfamily.</text>
</comment>
<feature type="signal peptide" evidence="8">
    <location>
        <begin position="1"/>
        <end position="25"/>
    </location>
</feature>
<reference evidence="11" key="1">
    <citation type="journal article" date="2019" name="Int. J. Syst. Evol. Microbiol.">
        <title>The Global Catalogue of Microorganisms (GCM) 10K type strain sequencing project: providing services to taxonomists for standard genome sequencing and annotation.</title>
        <authorList>
            <consortium name="The Broad Institute Genomics Platform"/>
            <consortium name="The Broad Institute Genome Sequencing Center for Infectious Disease"/>
            <person name="Wu L."/>
            <person name="Ma J."/>
        </authorList>
    </citation>
    <scope>NUCLEOTIDE SEQUENCE [LARGE SCALE GENOMIC DNA]</scope>
    <source>
        <strain evidence="11">CGMCC 1.10759</strain>
    </source>
</reference>
<dbReference type="Gene3D" id="3.40.30.10">
    <property type="entry name" value="Glutaredoxin"/>
    <property type="match status" value="1"/>
</dbReference>
<evidence type="ECO:0000256" key="8">
    <source>
        <dbReference type="SAM" id="SignalP"/>
    </source>
</evidence>
<feature type="chain" id="PRO_5045102140" description="Thiol:disulfide interchange protein" evidence="8">
    <location>
        <begin position="26"/>
        <end position="209"/>
    </location>
</feature>
<evidence type="ECO:0000313" key="11">
    <source>
        <dbReference type="Proteomes" id="UP001595904"/>
    </source>
</evidence>
<dbReference type="EMBL" id="JBHSDU010000003">
    <property type="protein sequence ID" value="MFC4311135.1"/>
    <property type="molecule type" value="Genomic_DNA"/>
</dbReference>
<evidence type="ECO:0000256" key="5">
    <source>
        <dbReference type="ARBA" id="ARBA00023157"/>
    </source>
</evidence>
<dbReference type="PIRSF" id="PIRSF001488">
    <property type="entry name" value="Tdi_protein"/>
    <property type="match status" value="1"/>
</dbReference>
<dbReference type="InterPro" id="IPR001853">
    <property type="entry name" value="DSBA-like_thioredoxin_dom"/>
</dbReference>
<name>A0ABV8SVE5_9GAMM</name>
<gene>
    <name evidence="10" type="ORF">ACFPN2_18705</name>
</gene>
<dbReference type="InterPro" id="IPR017937">
    <property type="entry name" value="Thioredoxin_CS"/>
</dbReference>
<dbReference type="InterPro" id="IPR050824">
    <property type="entry name" value="Thiol_disulfide_DsbA"/>
</dbReference>
<keyword evidence="5 7" id="KW-1015">Disulfide bond</keyword>
<comment type="subcellular location">
    <subcellularLocation>
        <location evidence="1 7">Periplasm</location>
    </subcellularLocation>
</comment>
<evidence type="ECO:0000313" key="10">
    <source>
        <dbReference type="EMBL" id="MFC4311135.1"/>
    </source>
</evidence>
<dbReference type="InterPro" id="IPR013766">
    <property type="entry name" value="Thioredoxin_domain"/>
</dbReference>
<dbReference type="RefSeq" id="WP_380599205.1">
    <property type="nucleotide sequence ID" value="NZ_JBHSDU010000003.1"/>
</dbReference>
<evidence type="ECO:0000256" key="6">
    <source>
        <dbReference type="ARBA" id="ARBA00023284"/>
    </source>
</evidence>
<protein>
    <recommendedName>
        <fullName evidence="7">Thiol:disulfide interchange protein</fullName>
    </recommendedName>
</protein>